<sequence length="448" mass="46140">MPSTSTLTSNEKSLIKKHAPSAPGDKIHTAAVARVYYAFPDPAKWSYSGISGALVFGWGSQGGWIKVVDLAGTRGTIWKHEIVEEMQYYQDRTFFHTFPSDVSGLVASRLSYTARQHRIITSTKDCMIGLAFSSESEAAEMFKKVSMRSKYASKAGQSSKKSSSASAATSSPSGKKKKKGVIDKSMIGAPTGFSHVAHMGFDTEKGFSSSNVDPSWERLLGQLEGQGISRNQIIKNEAFIRNYVEGSGGPSAVALPAPPPPSGPLSRKVPPPAPASRVVQNIKRKPPAPPAPRRVPASDSSVDAAPTLPPSRAPVARPPPPPSSAPPSRSSVVPPPPPPPPPPPASGPPRGAPQDGRAGLLASIQGAGVGQLRKTGADPDARAAPQIPGAAMAAGAGAGAAMAAGGDEDGAGGGGGADLASALAAALNQRKGKLGDSDDDDESDEDWD</sequence>
<evidence type="ECO:0000313" key="12">
    <source>
        <dbReference type="EMBL" id="SGY74574.1"/>
    </source>
</evidence>
<proteinExistence type="predicted"/>
<protein>
    <submittedName>
        <fullName evidence="12">BQ5605_C005g03370 protein</fullName>
    </submittedName>
</protein>
<feature type="compositionally biased region" description="Pro residues" evidence="8">
    <location>
        <begin position="333"/>
        <end position="351"/>
    </location>
</feature>
<dbReference type="SUPFAM" id="SSF50729">
    <property type="entry name" value="PH domain-like"/>
    <property type="match status" value="1"/>
</dbReference>
<evidence type="ECO:0000256" key="2">
    <source>
        <dbReference type="ARBA" id="ARBA00004245"/>
    </source>
</evidence>
<dbReference type="GO" id="GO:0030041">
    <property type="term" value="P:actin filament polymerization"/>
    <property type="evidence" value="ECO:0007669"/>
    <property type="project" value="TreeGrafter"/>
</dbReference>
<dbReference type="AlphaFoldDB" id="A0A2X0MF45"/>
<accession>A0A2X0MF45</accession>
<dbReference type="STRING" id="796604.A0A2X0MF45"/>
<feature type="compositionally biased region" description="Low complexity" evidence="8">
    <location>
        <begin position="418"/>
        <end position="427"/>
    </location>
</feature>
<dbReference type="InterPro" id="IPR000095">
    <property type="entry name" value="CRIB_dom"/>
</dbReference>
<feature type="compositionally biased region" description="Acidic residues" evidence="8">
    <location>
        <begin position="437"/>
        <end position="448"/>
    </location>
</feature>
<feature type="compositionally biased region" description="Low complexity" evidence="8">
    <location>
        <begin position="156"/>
        <end position="173"/>
    </location>
</feature>
<evidence type="ECO:0000256" key="1">
    <source>
        <dbReference type="ARBA" id="ARBA00004123"/>
    </source>
</evidence>
<feature type="compositionally biased region" description="Polar residues" evidence="8">
    <location>
        <begin position="1"/>
        <end position="12"/>
    </location>
</feature>
<keyword evidence="7" id="KW-0539">Nucleus</keyword>
<dbReference type="GO" id="GO:0005884">
    <property type="term" value="C:actin filament"/>
    <property type="evidence" value="ECO:0007669"/>
    <property type="project" value="TreeGrafter"/>
</dbReference>
<feature type="compositionally biased region" description="Low complexity" evidence="8">
    <location>
        <begin position="389"/>
        <end position="405"/>
    </location>
</feature>
<name>A0A2X0MF45_9BASI</name>
<dbReference type="SUPFAM" id="SSF47912">
    <property type="entry name" value="Wiscott-Aldrich syndrome protein, WASP, C-terminal domain"/>
    <property type="match status" value="1"/>
</dbReference>
<dbReference type="InterPro" id="IPR003124">
    <property type="entry name" value="WH2_dom"/>
</dbReference>
<comment type="subcellular location">
    <subcellularLocation>
        <location evidence="2">Cytoplasm</location>
        <location evidence="2">Cytoskeleton</location>
    </subcellularLocation>
    <subcellularLocation>
        <location evidence="1">Nucleus</location>
    </subcellularLocation>
</comment>
<dbReference type="EMBL" id="FQNC01000047">
    <property type="protein sequence ID" value="SGY74574.1"/>
    <property type="molecule type" value="Genomic_DNA"/>
</dbReference>
<dbReference type="Pfam" id="PF00786">
    <property type="entry name" value="PBD"/>
    <property type="match status" value="1"/>
</dbReference>
<keyword evidence="5" id="KW-0677">Repeat</keyword>
<dbReference type="SMART" id="SM00461">
    <property type="entry name" value="WH1"/>
    <property type="match status" value="1"/>
</dbReference>
<keyword evidence="13" id="KW-1185">Reference proteome</keyword>
<dbReference type="Gene3D" id="3.90.810.10">
    <property type="entry name" value="CRIB domain"/>
    <property type="match status" value="1"/>
</dbReference>
<evidence type="ECO:0000256" key="5">
    <source>
        <dbReference type="ARBA" id="ARBA00022737"/>
    </source>
</evidence>
<dbReference type="InterPro" id="IPR033927">
    <property type="entry name" value="WASPfam_EVH1"/>
</dbReference>
<dbReference type="SMART" id="SM00285">
    <property type="entry name" value="PBD"/>
    <property type="match status" value="1"/>
</dbReference>
<keyword evidence="4" id="KW-0597">Phosphoprotein</keyword>
<dbReference type="InterPro" id="IPR036936">
    <property type="entry name" value="CRIB_dom_sf"/>
</dbReference>
<feature type="region of interest" description="Disordered" evidence="8">
    <location>
        <begin position="1"/>
        <end position="22"/>
    </location>
</feature>
<dbReference type="InterPro" id="IPR011993">
    <property type="entry name" value="PH-like_dom_sf"/>
</dbReference>
<dbReference type="PROSITE" id="PS51082">
    <property type="entry name" value="WH2"/>
    <property type="match status" value="1"/>
</dbReference>
<evidence type="ECO:0000256" key="8">
    <source>
        <dbReference type="SAM" id="MobiDB-lite"/>
    </source>
</evidence>
<dbReference type="Pfam" id="PF00568">
    <property type="entry name" value="WH1"/>
    <property type="match status" value="1"/>
</dbReference>
<dbReference type="PANTHER" id="PTHR45691">
    <property type="entry name" value="PROTEIN DIAPHANOUS"/>
    <property type="match status" value="1"/>
</dbReference>
<evidence type="ECO:0000256" key="7">
    <source>
        <dbReference type="ARBA" id="ARBA00023242"/>
    </source>
</evidence>
<evidence type="ECO:0000259" key="9">
    <source>
        <dbReference type="PROSITE" id="PS50108"/>
    </source>
</evidence>
<evidence type="ECO:0000256" key="4">
    <source>
        <dbReference type="ARBA" id="ARBA00022553"/>
    </source>
</evidence>
<keyword evidence="3" id="KW-0963">Cytoplasm</keyword>
<feature type="region of interest" description="Disordered" evidence="8">
    <location>
        <begin position="251"/>
        <end position="448"/>
    </location>
</feature>
<evidence type="ECO:0000313" key="13">
    <source>
        <dbReference type="Proteomes" id="UP000249464"/>
    </source>
</evidence>
<dbReference type="CDD" id="cd01205">
    <property type="entry name" value="EVH1_WASP-like"/>
    <property type="match status" value="1"/>
</dbReference>
<dbReference type="Proteomes" id="UP000249464">
    <property type="component" value="Unassembled WGS sequence"/>
</dbReference>
<dbReference type="InterPro" id="IPR011026">
    <property type="entry name" value="WAS_C"/>
</dbReference>
<dbReference type="InterPro" id="IPR051412">
    <property type="entry name" value="Formin_Homology_Diaphanous_sf"/>
</dbReference>
<dbReference type="CDD" id="cd00132">
    <property type="entry name" value="CRIB"/>
    <property type="match status" value="1"/>
</dbReference>
<dbReference type="Gene3D" id="2.30.29.30">
    <property type="entry name" value="Pleckstrin-homology domain (PH domain)/Phosphotyrosine-binding domain (PTB)"/>
    <property type="match status" value="1"/>
</dbReference>
<dbReference type="InterPro" id="IPR000697">
    <property type="entry name" value="WH1/EVH1_dom"/>
</dbReference>
<evidence type="ECO:0000259" key="10">
    <source>
        <dbReference type="PROSITE" id="PS50229"/>
    </source>
</evidence>
<evidence type="ECO:0000256" key="3">
    <source>
        <dbReference type="ARBA" id="ARBA00022490"/>
    </source>
</evidence>
<dbReference type="PROSITE" id="PS50229">
    <property type="entry name" value="WH1"/>
    <property type="match status" value="1"/>
</dbReference>
<organism evidence="12 13">
    <name type="scientific">Microbotryum silenes-dioicae</name>
    <dbReference type="NCBI Taxonomy" id="796604"/>
    <lineage>
        <taxon>Eukaryota</taxon>
        <taxon>Fungi</taxon>
        <taxon>Dikarya</taxon>
        <taxon>Basidiomycota</taxon>
        <taxon>Pucciniomycotina</taxon>
        <taxon>Microbotryomycetes</taxon>
        <taxon>Microbotryales</taxon>
        <taxon>Microbotryaceae</taxon>
        <taxon>Microbotryum</taxon>
    </lineage>
</organism>
<feature type="region of interest" description="Disordered" evidence="8">
    <location>
        <begin position="156"/>
        <end position="182"/>
    </location>
</feature>
<gene>
    <name evidence="12" type="primary">BQ5605_C005g03370</name>
    <name evidence="12" type="ORF">BQ5605_C005G03370</name>
</gene>
<dbReference type="FunFam" id="3.90.810.10:FF:000010">
    <property type="entry name" value="Related to Neural Wiskott-Aldrich syndrome protein"/>
    <property type="match status" value="1"/>
</dbReference>
<dbReference type="GO" id="GO:0005634">
    <property type="term" value="C:nucleus"/>
    <property type="evidence" value="ECO:0007669"/>
    <property type="project" value="UniProtKB-SubCell"/>
</dbReference>
<reference evidence="12 13" key="1">
    <citation type="submission" date="2016-11" db="EMBL/GenBank/DDBJ databases">
        <authorList>
            <person name="Jaros S."/>
            <person name="Januszkiewicz K."/>
            <person name="Wedrychowicz H."/>
        </authorList>
    </citation>
    <scope>NUCLEOTIDE SEQUENCE [LARGE SCALE GENOMIC DNA]</scope>
</reference>
<evidence type="ECO:0000259" key="11">
    <source>
        <dbReference type="PROSITE" id="PS51082"/>
    </source>
</evidence>
<dbReference type="PANTHER" id="PTHR45691:SF6">
    <property type="entry name" value="PROTEIN DIAPHANOUS"/>
    <property type="match status" value="1"/>
</dbReference>
<feature type="compositionally biased region" description="Pro residues" evidence="8">
    <location>
        <begin position="256"/>
        <end position="274"/>
    </location>
</feature>
<dbReference type="GO" id="GO:0003779">
    <property type="term" value="F:actin binding"/>
    <property type="evidence" value="ECO:0007669"/>
    <property type="project" value="InterPro"/>
</dbReference>
<dbReference type="PROSITE" id="PS50108">
    <property type="entry name" value="CRIB"/>
    <property type="match status" value="1"/>
</dbReference>
<keyword evidence="6" id="KW-0206">Cytoskeleton</keyword>
<feature type="domain" description="WH2" evidence="11">
    <location>
        <begin position="356"/>
        <end position="375"/>
    </location>
</feature>
<evidence type="ECO:0000256" key="6">
    <source>
        <dbReference type="ARBA" id="ARBA00023212"/>
    </source>
</evidence>
<feature type="domain" description="CRIB" evidence="9">
    <location>
        <begin position="187"/>
        <end position="200"/>
    </location>
</feature>
<feature type="compositionally biased region" description="Pro residues" evidence="8">
    <location>
        <begin position="307"/>
        <end position="325"/>
    </location>
</feature>
<feature type="domain" description="WH1" evidence="10">
    <location>
        <begin position="20"/>
        <end position="152"/>
    </location>
</feature>